<organism evidence="2 3">
    <name type="scientific">Gordonia humi</name>
    <dbReference type="NCBI Taxonomy" id="686429"/>
    <lineage>
        <taxon>Bacteria</taxon>
        <taxon>Bacillati</taxon>
        <taxon>Actinomycetota</taxon>
        <taxon>Actinomycetes</taxon>
        <taxon>Mycobacteriales</taxon>
        <taxon>Gordoniaceae</taxon>
        <taxon>Gordonia</taxon>
    </lineage>
</organism>
<dbReference type="Proteomes" id="UP000551501">
    <property type="component" value="Unassembled WGS sequence"/>
</dbReference>
<dbReference type="EMBL" id="JACIFP010000001">
    <property type="protein sequence ID" value="MBB4134400.1"/>
    <property type="molecule type" value="Genomic_DNA"/>
</dbReference>
<dbReference type="AlphaFoldDB" id="A0A840F249"/>
<proteinExistence type="predicted"/>
<gene>
    <name evidence="2" type="ORF">BKA16_000952</name>
</gene>
<reference evidence="2 3" key="1">
    <citation type="submission" date="2020-08" db="EMBL/GenBank/DDBJ databases">
        <title>Sequencing the genomes of 1000 actinobacteria strains.</title>
        <authorList>
            <person name="Klenk H.-P."/>
        </authorList>
    </citation>
    <scope>NUCLEOTIDE SEQUENCE [LARGE SCALE GENOMIC DNA]</scope>
    <source>
        <strain evidence="2 3">DSM 45298</strain>
    </source>
</reference>
<evidence type="ECO:0000256" key="1">
    <source>
        <dbReference type="SAM" id="SignalP"/>
    </source>
</evidence>
<feature type="chain" id="PRO_5032729041" description="CYTH domain-containing protein" evidence="1">
    <location>
        <begin position="20"/>
        <end position="272"/>
    </location>
</feature>
<feature type="signal peptide" evidence="1">
    <location>
        <begin position="1"/>
        <end position="19"/>
    </location>
</feature>
<keyword evidence="1" id="KW-0732">Signal</keyword>
<sequence>MALAGLVAGAVVGAPRATAAGNAVPNYEVKLNLTSTALDSSGGPSSAVRSALGLGSSSTGSTYEYFDTDSLALNGEGWSVRLRHEQGEDLDLNYKRRFAVTGGDIDAALTAANKAGFDKSDDNYDAQVDWTYDKQTLSFANKKDSSAKGLSGTSLPSASDALDLVVDKIPGKLEDTRSKNWGKDTLKDARAHGPVTSRNWKGTWHGTKVDVEVLPVRAASGSGTETIVEFSFKADTLAEATTLRTAAIAELGAKGWLLSSGVLKTSLILDRY</sequence>
<protein>
    <recommendedName>
        <fullName evidence="4">CYTH domain-containing protein</fullName>
    </recommendedName>
</protein>
<dbReference type="RefSeq" id="WP_183369577.1">
    <property type="nucleotide sequence ID" value="NZ_BAABHL010000128.1"/>
</dbReference>
<accession>A0A840F249</accession>
<name>A0A840F249_9ACTN</name>
<evidence type="ECO:0000313" key="2">
    <source>
        <dbReference type="EMBL" id="MBB4134400.1"/>
    </source>
</evidence>
<comment type="caution">
    <text evidence="2">The sequence shown here is derived from an EMBL/GenBank/DDBJ whole genome shotgun (WGS) entry which is preliminary data.</text>
</comment>
<keyword evidence="3" id="KW-1185">Reference proteome</keyword>
<evidence type="ECO:0008006" key="4">
    <source>
        <dbReference type="Google" id="ProtNLM"/>
    </source>
</evidence>
<evidence type="ECO:0000313" key="3">
    <source>
        <dbReference type="Proteomes" id="UP000551501"/>
    </source>
</evidence>